<dbReference type="PANTHER" id="PTHR37844:SF1">
    <property type="entry name" value="CALCINEURIN-LIKE PHOSPHOESTERASE DOMAIN-CONTAINING PROTEIN"/>
    <property type="match status" value="1"/>
</dbReference>
<proteinExistence type="predicted"/>
<dbReference type="AlphaFoldDB" id="A0A4V1YHX9"/>
<dbReference type="PANTHER" id="PTHR37844">
    <property type="entry name" value="SER/THR PROTEIN PHOSPHATASE SUPERFAMILY (AFU_ORTHOLOGUE AFUA_1G14840)"/>
    <property type="match status" value="1"/>
</dbReference>
<evidence type="ECO:0000313" key="3">
    <source>
        <dbReference type="Proteomes" id="UP000431575"/>
    </source>
</evidence>
<dbReference type="InterPro" id="IPR004843">
    <property type="entry name" value="Calcineurin-like_PHP"/>
</dbReference>
<sequence>MKIQYASDLHLEFADNSRFLKEYPLEAVGDILVLAGDIGYIGDNNYSKHPFWDWASENYRQVIVIPGNHEFYKLFDIDKLYNGWKIEIRHNVTCIYNAVIPLAKDIDLIATTLWSAIKLQDAFRTENAISDFKRIRYGSEPLDWNRFNDEHLRCAKFLKESVCRSKAEHILVATHHVPSFELLSDEFKGSPLNGAFVVEMEDFIAQSPVEYWIYGHSHRNVDKTIGNTKCVSNQLGYVFANEHHTFDRARYIEL</sequence>
<feature type="domain" description="Calcineurin-like phosphoesterase" evidence="1">
    <location>
        <begin position="1"/>
        <end position="219"/>
    </location>
</feature>
<dbReference type="Gene3D" id="3.60.21.10">
    <property type="match status" value="1"/>
</dbReference>
<accession>A0A4V1YHX9</accession>
<gene>
    <name evidence="2" type="ORF">GAP41_12745</name>
</gene>
<protein>
    <submittedName>
        <fullName evidence="2">Serine/threonine protein phosphatase</fullName>
    </submittedName>
</protein>
<dbReference type="GO" id="GO:0016787">
    <property type="term" value="F:hydrolase activity"/>
    <property type="evidence" value="ECO:0007669"/>
    <property type="project" value="InterPro"/>
</dbReference>
<dbReference type="Proteomes" id="UP000431575">
    <property type="component" value="Unassembled WGS sequence"/>
</dbReference>
<dbReference type="RefSeq" id="WP_130081182.1">
    <property type="nucleotide sequence ID" value="NZ_RCXX01000007.1"/>
</dbReference>
<evidence type="ECO:0000259" key="1">
    <source>
        <dbReference type="Pfam" id="PF00149"/>
    </source>
</evidence>
<name>A0A4V1YHX9_BACUN</name>
<reference evidence="2 3" key="1">
    <citation type="journal article" date="2019" name="Nat. Med.">
        <title>A library of human gut bacterial isolates paired with longitudinal multiomics data enables mechanistic microbiome research.</title>
        <authorList>
            <person name="Poyet M."/>
            <person name="Groussin M."/>
            <person name="Gibbons S.M."/>
            <person name="Avila-Pacheco J."/>
            <person name="Jiang X."/>
            <person name="Kearney S.M."/>
            <person name="Perrotta A.R."/>
            <person name="Berdy B."/>
            <person name="Zhao S."/>
            <person name="Lieberman T.D."/>
            <person name="Swanson P.K."/>
            <person name="Smith M."/>
            <person name="Roesemann S."/>
            <person name="Alexander J.E."/>
            <person name="Rich S.A."/>
            <person name="Livny J."/>
            <person name="Vlamakis H."/>
            <person name="Clish C."/>
            <person name="Bullock K."/>
            <person name="Deik A."/>
            <person name="Scott J."/>
            <person name="Pierce K.A."/>
            <person name="Xavier R.J."/>
            <person name="Alm E.J."/>
        </authorList>
    </citation>
    <scope>NUCLEOTIDE SEQUENCE [LARGE SCALE GENOMIC DNA]</scope>
    <source>
        <strain evidence="2 3">BIOML-A6</strain>
    </source>
</reference>
<dbReference type="InterPro" id="IPR029052">
    <property type="entry name" value="Metallo-depent_PP-like"/>
</dbReference>
<dbReference type="EMBL" id="WCTM01000007">
    <property type="protein sequence ID" value="KAB4241610.1"/>
    <property type="molecule type" value="Genomic_DNA"/>
</dbReference>
<evidence type="ECO:0000313" key="2">
    <source>
        <dbReference type="EMBL" id="KAB4241610.1"/>
    </source>
</evidence>
<dbReference type="SUPFAM" id="SSF56300">
    <property type="entry name" value="Metallo-dependent phosphatases"/>
    <property type="match status" value="1"/>
</dbReference>
<comment type="caution">
    <text evidence="2">The sequence shown here is derived from an EMBL/GenBank/DDBJ whole genome shotgun (WGS) entry which is preliminary data.</text>
</comment>
<dbReference type="Pfam" id="PF00149">
    <property type="entry name" value="Metallophos"/>
    <property type="match status" value="1"/>
</dbReference>
<organism evidence="2 3">
    <name type="scientific">Bacteroides uniformis</name>
    <dbReference type="NCBI Taxonomy" id="820"/>
    <lineage>
        <taxon>Bacteria</taxon>
        <taxon>Pseudomonadati</taxon>
        <taxon>Bacteroidota</taxon>
        <taxon>Bacteroidia</taxon>
        <taxon>Bacteroidales</taxon>
        <taxon>Bacteroidaceae</taxon>
        <taxon>Bacteroides</taxon>
    </lineage>
</organism>